<dbReference type="EMBL" id="FJ168553">
    <property type="protein sequence ID" value="ACI16009.1"/>
    <property type="molecule type" value="Genomic_DNA"/>
</dbReference>
<comment type="similarity">
    <text evidence="1">Belongs to the DNA/RNA non-specific endonuclease family.</text>
</comment>
<dbReference type="GO" id="GO:0046872">
    <property type="term" value="F:metal ion binding"/>
    <property type="evidence" value="ECO:0007669"/>
    <property type="project" value="UniProtKB-KW"/>
</dbReference>
<feature type="signal peptide" evidence="4">
    <location>
        <begin position="1"/>
        <end position="19"/>
    </location>
</feature>
<keyword evidence="7" id="KW-0255">Endonuclease</keyword>
<keyword evidence="7" id="KW-0378">Hydrolase</keyword>
<dbReference type="InterPro" id="IPR044929">
    <property type="entry name" value="DNA/RNA_non-sp_Endonuclease_sf"/>
</dbReference>
<dbReference type="SUPFAM" id="SSF54060">
    <property type="entry name" value="His-Me finger endonucleases"/>
    <property type="match status" value="1"/>
</dbReference>
<dbReference type="PANTHER" id="PTHR13966:SF5">
    <property type="entry name" value="ENDONUCLEASE G, MITOCHONDRIAL"/>
    <property type="match status" value="1"/>
</dbReference>
<reference evidence="7" key="1">
    <citation type="submission" date="2008-08" db="EMBL/GenBank/DDBJ databases">
        <title>Insights into the genome sequence of a free-living kinetoplastid: Bodo saltans (Kinetoplastida: Euglenozoa).</title>
        <authorList>
            <person name="Jackson A.P."/>
            <person name="Quail M.A."/>
            <person name="Berriman M."/>
        </authorList>
    </citation>
    <scope>NUCLEOTIDE SEQUENCE</scope>
    <source>
        <strain evidence="7">Lake Konstanz</strain>
    </source>
</reference>
<protein>
    <submittedName>
        <fullName evidence="7">Endonuclease</fullName>
    </submittedName>
</protein>
<keyword evidence="3" id="KW-0479">Metal-binding</keyword>
<organism evidence="7">
    <name type="scientific">Bodo saltans</name>
    <name type="common">Flagellated protozoan</name>
    <dbReference type="NCBI Taxonomy" id="75058"/>
    <lineage>
        <taxon>Eukaryota</taxon>
        <taxon>Discoba</taxon>
        <taxon>Euglenozoa</taxon>
        <taxon>Kinetoplastea</taxon>
        <taxon>Metakinetoplastina</taxon>
        <taxon>Eubodonida</taxon>
        <taxon>Bodonidae</taxon>
        <taxon>Bodo</taxon>
    </lineage>
</organism>
<evidence type="ECO:0000259" key="6">
    <source>
        <dbReference type="SMART" id="SM00892"/>
    </source>
</evidence>
<dbReference type="GO" id="GO:0016787">
    <property type="term" value="F:hydrolase activity"/>
    <property type="evidence" value="ECO:0007669"/>
    <property type="project" value="InterPro"/>
</dbReference>
<dbReference type="PANTHER" id="PTHR13966">
    <property type="entry name" value="ENDONUCLEASE RELATED"/>
    <property type="match status" value="1"/>
</dbReference>
<evidence type="ECO:0000256" key="3">
    <source>
        <dbReference type="PIRSR" id="PIRSR640255-2"/>
    </source>
</evidence>
<dbReference type="SMART" id="SM00477">
    <property type="entry name" value="NUC"/>
    <property type="match status" value="1"/>
</dbReference>
<evidence type="ECO:0000259" key="5">
    <source>
        <dbReference type="SMART" id="SM00477"/>
    </source>
</evidence>
<evidence type="ECO:0000256" key="2">
    <source>
        <dbReference type="PIRSR" id="PIRSR640255-1"/>
    </source>
</evidence>
<feature type="active site" description="Proton acceptor" evidence="2">
    <location>
        <position position="110"/>
    </location>
</feature>
<sequence>MRFAAVLAMLGVAATASVGFTNCSASFLDGFVPHQPTGAVQICKDGAIAISYDVPMIDPAWSAYYITPAEANKEISGRLDFYADPDLKTLGVTQAAVNSDAFNTSWNRGHLAPSHILSYTQDTKKATYTMANIAPQYGTFNQQPWNQLETKVFDWIVAKSKALYIVTGVAYKSRSSARRTFDNIAVPDYYWKVICDPTTEQSAGFYGSNNEGGTVKTFSTVQDVETLYGGSILNQISCNTGNVSPSNWWTF</sequence>
<dbReference type="GO" id="GO:0004519">
    <property type="term" value="F:endonuclease activity"/>
    <property type="evidence" value="ECO:0007669"/>
    <property type="project" value="UniProtKB-KW"/>
</dbReference>
<accession>B6DTG1</accession>
<keyword evidence="7" id="KW-0540">Nuclease</keyword>
<evidence type="ECO:0000256" key="1">
    <source>
        <dbReference type="ARBA" id="ARBA00010052"/>
    </source>
</evidence>
<dbReference type="Pfam" id="PF01223">
    <property type="entry name" value="Endonuclease_NS"/>
    <property type="match status" value="1"/>
</dbReference>
<feature type="domain" description="ENPP1-3/EXOG-like endonuclease/phosphodiesterase" evidence="5">
    <location>
        <begin position="49"/>
        <end position="239"/>
    </location>
</feature>
<dbReference type="GO" id="GO:0003676">
    <property type="term" value="F:nucleic acid binding"/>
    <property type="evidence" value="ECO:0007669"/>
    <property type="project" value="InterPro"/>
</dbReference>
<feature type="binding site" evidence="3">
    <location>
        <position position="141"/>
    </location>
    <ligand>
        <name>Mg(2+)</name>
        <dbReference type="ChEBI" id="CHEBI:18420"/>
        <note>catalytic</note>
    </ligand>
</feature>
<dbReference type="InterPro" id="IPR001604">
    <property type="entry name" value="Endo_G_ENPP1-like_dom"/>
</dbReference>
<dbReference type="OMA" id="HEETRIS"/>
<dbReference type="SMART" id="SM00892">
    <property type="entry name" value="Endonuclease_NS"/>
    <property type="match status" value="1"/>
</dbReference>
<dbReference type="InterPro" id="IPR040255">
    <property type="entry name" value="Non-specific_endonuclease"/>
</dbReference>
<feature type="chain" id="PRO_5002844198" evidence="4">
    <location>
        <begin position="20"/>
        <end position="251"/>
    </location>
</feature>
<dbReference type="InterPro" id="IPR020821">
    <property type="entry name" value="ENPP1-3/EXOG-like_nuc-like"/>
</dbReference>
<keyword evidence="4" id="KW-0732">Signal</keyword>
<dbReference type="VEuPathDB" id="TriTrypDB:BSAL_26080"/>
<dbReference type="InterPro" id="IPR044925">
    <property type="entry name" value="His-Me_finger_sf"/>
</dbReference>
<dbReference type="Gene3D" id="3.40.570.10">
    <property type="entry name" value="Extracellular Endonuclease, subunit A"/>
    <property type="match status" value="1"/>
</dbReference>
<name>B6DTG1_BODSA</name>
<dbReference type="AlphaFoldDB" id="B6DTG1"/>
<evidence type="ECO:0000256" key="4">
    <source>
        <dbReference type="SAM" id="SignalP"/>
    </source>
</evidence>
<proteinExistence type="inferred from homology"/>
<feature type="domain" description="DNA/RNA non-specific endonuclease/pyrophosphatase/phosphodiesterase" evidence="6">
    <location>
        <begin position="44"/>
        <end position="242"/>
    </location>
</feature>
<evidence type="ECO:0000313" key="7">
    <source>
        <dbReference type="EMBL" id="ACI16009.1"/>
    </source>
</evidence>